<proteinExistence type="predicted"/>
<gene>
    <name evidence="1" type="ORF">UDIV_3790</name>
</gene>
<keyword evidence="2" id="KW-1185">Reference proteome</keyword>
<dbReference type="AlphaFoldDB" id="A0A084EZ23"/>
<organism evidence="1 2">
    <name type="scientific">Ureaplasma diversum NCTC 246</name>
    <dbReference type="NCBI Taxonomy" id="1188241"/>
    <lineage>
        <taxon>Bacteria</taxon>
        <taxon>Bacillati</taxon>
        <taxon>Mycoplasmatota</taxon>
        <taxon>Mycoplasmoidales</taxon>
        <taxon>Mycoplasmoidaceae</taxon>
        <taxon>Ureaplasma</taxon>
    </lineage>
</organism>
<protein>
    <submittedName>
        <fullName evidence="1">Uncharacterized protein</fullName>
    </submittedName>
</protein>
<dbReference type="RefSeq" id="WP_038102696.1">
    <property type="nucleotide sequence ID" value="NZ_JFDP01000049.1"/>
</dbReference>
<evidence type="ECO:0000313" key="2">
    <source>
        <dbReference type="Proteomes" id="UP000028537"/>
    </source>
</evidence>
<evidence type="ECO:0000313" key="1">
    <source>
        <dbReference type="EMBL" id="KEZ23215.1"/>
    </source>
</evidence>
<dbReference type="EMBL" id="JFDP01000049">
    <property type="protein sequence ID" value="KEZ23215.1"/>
    <property type="molecule type" value="Genomic_DNA"/>
</dbReference>
<name>A0A084EZ23_9BACT</name>
<comment type="caution">
    <text evidence="1">The sequence shown here is derived from an EMBL/GenBank/DDBJ whole genome shotgun (WGS) entry which is preliminary data.</text>
</comment>
<reference evidence="1 2" key="1">
    <citation type="submission" date="2014-02" db="EMBL/GenBank/DDBJ databases">
        <title>Genome sequence of Ureaplasma diversum strain 246.</title>
        <authorList>
            <person name="Sirand-Pugnet P."/>
            <person name="Breton M."/>
            <person name="Dordet-Frisoni E."/>
            <person name="Baranowski E."/>
            <person name="Barre A."/>
            <person name="Couture C."/>
            <person name="Dupuy V."/>
            <person name="Gaurivaud P."/>
            <person name="Jacob D."/>
            <person name="Lemaitre C."/>
            <person name="Manso-Silvan L."/>
            <person name="Nikolski M."/>
            <person name="Nouvel L.-X."/>
            <person name="Poumarat F."/>
            <person name="Tardy F."/>
            <person name="Thebault P."/>
            <person name="Theil S."/>
            <person name="Citti C."/>
            <person name="Thiaucourt F."/>
            <person name="Blanchard A."/>
        </authorList>
    </citation>
    <scope>NUCLEOTIDE SEQUENCE [LARGE SCALE GENOMIC DNA]</scope>
    <source>
        <strain evidence="1 2">NCTC 246</strain>
    </source>
</reference>
<sequence length="197" mass="23276">MENKVIKLIDNMIEMLQHKKEAILKDAEQNYFPETEFSVLNSIIRNYVQPYAKVSIEDLSLDSIAESYDEIVENINTQKINSLCDVVDIASENFSQQIFSLDGIDLEIVYGYGLEDTFDLWKENFGSMEDFKTEWAYQEIIREKMFEQLKPYLQDDYKNKDEFIADLNNFMKAHNLDYTDQQTQLEQEVQKPKAMKM</sequence>
<dbReference type="Proteomes" id="UP000028537">
    <property type="component" value="Unassembled WGS sequence"/>
</dbReference>
<accession>A0A084EZ23</accession>